<evidence type="ECO:0000313" key="1">
    <source>
        <dbReference type="EMBL" id="PIL21911.1"/>
    </source>
</evidence>
<sequence>MLLIALLLEIAMPEQELLTAFVALVQVFSGLTPFSPDAAEVGTHPEV</sequence>
<dbReference type="AlphaFoldDB" id="A0A2G8RKI1"/>
<name>A0A2G8RKI1_9RHOB</name>
<proteinExistence type="predicted"/>
<evidence type="ECO:0000313" key="2">
    <source>
        <dbReference type="Proteomes" id="UP000231259"/>
    </source>
</evidence>
<comment type="caution">
    <text evidence="1">The sequence shown here is derived from an EMBL/GenBank/DDBJ whole genome shotgun (WGS) entry which is preliminary data.</text>
</comment>
<accession>A0A2G8RKI1</accession>
<dbReference type="Proteomes" id="UP000231259">
    <property type="component" value="Unassembled WGS sequence"/>
</dbReference>
<gene>
    <name evidence="1" type="ORF">P775_01955</name>
</gene>
<reference evidence="1 2" key="1">
    <citation type="submission" date="2013-09" db="EMBL/GenBank/DDBJ databases">
        <title>Genome sequencing of Phaeobacter antarcticus sp. nov. SM1211.</title>
        <authorList>
            <person name="Zhang X.-Y."/>
            <person name="Liu C."/>
            <person name="Chen X.-L."/>
            <person name="Xie B.-B."/>
            <person name="Qin Q.-L."/>
            <person name="Rong J.-C."/>
            <person name="Zhang Y.-Z."/>
        </authorList>
    </citation>
    <scope>NUCLEOTIDE SEQUENCE [LARGE SCALE GENOMIC DNA]</scope>
    <source>
        <strain evidence="1 2">SM1211</strain>
    </source>
</reference>
<keyword evidence="2" id="KW-1185">Reference proteome</keyword>
<organism evidence="1 2">
    <name type="scientific">Puniceibacterium antarcticum</name>
    <dbReference type="NCBI Taxonomy" id="1206336"/>
    <lineage>
        <taxon>Bacteria</taxon>
        <taxon>Pseudomonadati</taxon>
        <taxon>Pseudomonadota</taxon>
        <taxon>Alphaproteobacteria</taxon>
        <taxon>Rhodobacterales</taxon>
        <taxon>Paracoccaceae</taxon>
        <taxon>Puniceibacterium</taxon>
    </lineage>
</organism>
<dbReference type="EMBL" id="AWWI01000020">
    <property type="protein sequence ID" value="PIL21911.1"/>
    <property type="molecule type" value="Genomic_DNA"/>
</dbReference>
<protein>
    <submittedName>
        <fullName evidence="1">Uncharacterized protein</fullName>
    </submittedName>
</protein>